<accession>N4VHK8</accession>
<reference evidence="2" key="2">
    <citation type="journal article" date="2019" name="Mol. Plant Microbe Interact.">
        <title>Genome sequence resources for four phytopathogenic fungi from the Colletotrichum orbiculare species complex.</title>
        <authorList>
            <person name="Gan P."/>
            <person name="Tsushima A."/>
            <person name="Narusaka M."/>
            <person name="Narusaka Y."/>
            <person name="Takano Y."/>
            <person name="Kubo Y."/>
            <person name="Shirasu K."/>
        </authorList>
    </citation>
    <scope>GENOME REANNOTATION</scope>
    <source>
        <strain evidence="2">104-T / ATCC 96160 / CBS 514.97 / LARS 414 / MAFF 240422</strain>
    </source>
</reference>
<dbReference type="HOGENOM" id="CLU_550950_0_0_1"/>
<dbReference type="InterPro" id="IPR036047">
    <property type="entry name" value="F-box-like_dom_sf"/>
</dbReference>
<dbReference type="Gene3D" id="3.80.10.10">
    <property type="entry name" value="Ribonuclease Inhibitor"/>
    <property type="match status" value="1"/>
</dbReference>
<proteinExistence type="predicted"/>
<organism evidence="1 2">
    <name type="scientific">Colletotrichum orbiculare (strain 104-T / ATCC 96160 / CBS 514.97 / LARS 414 / MAFF 240422)</name>
    <name type="common">Cucumber anthracnose fungus</name>
    <name type="synonym">Colletotrichum lagenarium</name>
    <dbReference type="NCBI Taxonomy" id="1213857"/>
    <lineage>
        <taxon>Eukaryota</taxon>
        <taxon>Fungi</taxon>
        <taxon>Dikarya</taxon>
        <taxon>Ascomycota</taxon>
        <taxon>Pezizomycotina</taxon>
        <taxon>Sordariomycetes</taxon>
        <taxon>Hypocreomycetidae</taxon>
        <taxon>Glomerellales</taxon>
        <taxon>Glomerellaceae</taxon>
        <taxon>Colletotrichum</taxon>
        <taxon>Colletotrichum orbiculare species complex</taxon>
    </lineage>
</organism>
<keyword evidence="2" id="KW-1185">Reference proteome</keyword>
<evidence type="ECO:0000313" key="2">
    <source>
        <dbReference type="Proteomes" id="UP000014480"/>
    </source>
</evidence>
<sequence>MSDIPILSMSQSYGDRVHSRLLLEAFLDEGDLLKYAVSNIAAPENSPVSECSEWRRCRARTYRIILSHLDKSFTEFLLARGWDFNRRCPFDLLTRVRAVCHVGDHTGKSVFLTLNPELKLEIADLLEFRDVLAMSLTCSHWRMILWKRLFQSVAIVGFPSEARHALRQLSYTSAVSHVMRSLRIGVFCPIAGFNSPLHSGIDTGTMGDVAQSLSKILTHCQSSIEVLQIEIPFHPAERENFASIAATSLSKLHTLKMDQCTCHFQHLLYIAPALENLQLTTTPNISCEIMRVDFAPCVTSLSIGNHTSEARAVDLLEIITEFPELKTLALLSRMVDNMSYIMEVISKSLRPLSQDLEKLALHIPELSPYIRWQGGYSQCCHFLFDYFPKLLRFQNLLEGPGPDSQCTVAIRVKPDKRGGPAFTEDDELDITDFEELSGNGRDQDWEAVSIPYSYARTRFPFRLGNRTELDDGEDDGEKRMWTKETLKEWDRRYEA</sequence>
<gene>
    <name evidence="1" type="ORF">Cob_v005816</name>
</gene>
<evidence type="ECO:0000313" key="1">
    <source>
        <dbReference type="EMBL" id="TDZ21177.1"/>
    </source>
</evidence>
<dbReference type="EMBL" id="AMCV02000015">
    <property type="protein sequence ID" value="TDZ21177.1"/>
    <property type="molecule type" value="Genomic_DNA"/>
</dbReference>
<reference evidence="2" key="1">
    <citation type="journal article" date="2013" name="New Phytol.">
        <title>Comparative genomic and transcriptomic analyses reveal the hemibiotrophic stage shift of Colletotrichum fungi.</title>
        <authorList>
            <person name="Gan P."/>
            <person name="Ikeda K."/>
            <person name="Irieda H."/>
            <person name="Narusaka M."/>
            <person name="O'Connell R.J."/>
            <person name="Narusaka Y."/>
            <person name="Takano Y."/>
            <person name="Kubo Y."/>
            <person name="Shirasu K."/>
        </authorList>
    </citation>
    <scope>NUCLEOTIDE SEQUENCE [LARGE SCALE GENOMIC DNA]</scope>
    <source>
        <strain evidence="2">104-T / ATCC 96160 / CBS 514.97 / LARS 414 / MAFF 240422</strain>
    </source>
</reference>
<comment type="caution">
    <text evidence="1">The sequence shown here is derived from an EMBL/GenBank/DDBJ whole genome shotgun (WGS) entry which is preliminary data.</text>
</comment>
<name>N4VHK8_COLOR</name>
<dbReference type="SUPFAM" id="SSF81383">
    <property type="entry name" value="F-box domain"/>
    <property type="match status" value="1"/>
</dbReference>
<dbReference type="InterPro" id="IPR032675">
    <property type="entry name" value="LRR_dom_sf"/>
</dbReference>
<dbReference type="Proteomes" id="UP000014480">
    <property type="component" value="Unassembled WGS sequence"/>
</dbReference>
<dbReference type="AlphaFoldDB" id="N4VHK8"/>
<protein>
    <submittedName>
        <fullName evidence="1">Uncharacterized protein</fullName>
    </submittedName>
</protein>